<proteinExistence type="predicted"/>
<protein>
    <submittedName>
        <fullName evidence="1">8249_t:CDS:1</fullName>
    </submittedName>
</protein>
<feature type="non-terminal residue" evidence="1">
    <location>
        <position position="1"/>
    </location>
</feature>
<organism evidence="1 2">
    <name type="scientific">Dentiscutata erythropus</name>
    <dbReference type="NCBI Taxonomy" id="1348616"/>
    <lineage>
        <taxon>Eukaryota</taxon>
        <taxon>Fungi</taxon>
        <taxon>Fungi incertae sedis</taxon>
        <taxon>Mucoromycota</taxon>
        <taxon>Glomeromycotina</taxon>
        <taxon>Glomeromycetes</taxon>
        <taxon>Diversisporales</taxon>
        <taxon>Gigasporaceae</taxon>
        <taxon>Dentiscutata</taxon>
    </lineage>
</organism>
<accession>A0A9N9ISZ6</accession>
<reference evidence="1" key="1">
    <citation type="submission" date="2021-06" db="EMBL/GenBank/DDBJ databases">
        <authorList>
            <person name="Kallberg Y."/>
            <person name="Tangrot J."/>
            <person name="Rosling A."/>
        </authorList>
    </citation>
    <scope>NUCLEOTIDE SEQUENCE</scope>
    <source>
        <strain evidence="1">MA453B</strain>
    </source>
</reference>
<keyword evidence="2" id="KW-1185">Reference proteome</keyword>
<evidence type="ECO:0000313" key="1">
    <source>
        <dbReference type="EMBL" id="CAG8747236.1"/>
    </source>
</evidence>
<dbReference type="EMBL" id="CAJVPY010014565">
    <property type="protein sequence ID" value="CAG8747236.1"/>
    <property type="molecule type" value="Genomic_DNA"/>
</dbReference>
<dbReference type="AlphaFoldDB" id="A0A9N9ISZ6"/>
<name>A0A9N9ISZ6_9GLOM</name>
<sequence length="69" mass="7887">FRFSPFPYHPLWANRPTEYTLTSPSVSESGVRIHQLSNALNRDGGLSHPLRILHKLDGNQLSICIESWK</sequence>
<comment type="caution">
    <text evidence="1">The sequence shown here is derived from an EMBL/GenBank/DDBJ whole genome shotgun (WGS) entry which is preliminary data.</text>
</comment>
<dbReference type="Proteomes" id="UP000789405">
    <property type="component" value="Unassembled WGS sequence"/>
</dbReference>
<evidence type="ECO:0000313" key="2">
    <source>
        <dbReference type="Proteomes" id="UP000789405"/>
    </source>
</evidence>
<gene>
    <name evidence="1" type="ORF">DERYTH_LOCUS16540</name>
</gene>